<comment type="similarity">
    <text evidence="1">Belongs to the histone H3 family.</text>
</comment>
<sequence length="144" mass="16204">MVQIKSIPQKCSVSSGKRNDPKTLNRMYKIGNNNFKVSLKTSKTRKLQRSTELCIPRFPLSKLIREILMETGTANHRIQIEALLALQEAAEKYLICLFKDANCCAHHAGRVTVKPSDIRLVLDIKGCSNPGFSVRQSYSLVIND</sequence>
<evidence type="ECO:0000313" key="4">
    <source>
        <dbReference type="Proteomes" id="UP001162162"/>
    </source>
</evidence>
<dbReference type="AlphaFoldDB" id="A0AAV8XRK1"/>
<dbReference type="Gene3D" id="1.10.20.10">
    <property type="entry name" value="Histone, subunit A"/>
    <property type="match status" value="1"/>
</dbReference>
<evidence type="ECO:0000256" key="1">
    <source>
        <dbReference type="ARBA" id="ARBA00010343"/>
    </source>
</evidence>
<dbReference type="SUPFAM" id="SSF47113">
    <property type="entry name" value="Histone-fold"/>
    <property type="match status" value="1"/>
</dbReference>
<organism evidence="3 4">
    <name type="scientific">Aromia moschata</name>
    <dbReference type="NCBI Taxonomy" id="1265417"/>
    <lineage>
        <taxon>Eukaryota</taxon>
        <taxon>Metazoa</taxon>
        <taxon>Ecdysozoa</taxon>
        <taxon>Arthropoda</taxon>
        <taxon>Hexapoda</taxon>
        <taxon>Insecta</taxon>
        <taxon>Pterygota</taxon>
        <taxon>Neoptera</taxon>
        <taxon>Endopterygota</taxon>
        <taxon>Coleoptera</taxon>
        <taxon>Polyphaga</taxon>
        <taxon>Cucujiformia</taxon>
        <taxon>Chrysomeloidea</taxon>
        <taxon>Cerambycidae</taxon>
        <taxon>Cerambycinae</taxon>
        <taxon>Callichromatini</taxon>
        <taxon>Aromia</taxon>
    </lineage>
</organism>
<evidence type="ECO:0000313" key="3">
    <source>
        <dbReference type="EMBL" id="KAJ8941263.1"/>
    </source>
</evidence>
<protein>
    <recommendedName>
        <fullName evidence="2">Core Histone H2A/H2B/H3 domain-containing protein</fullName>
    </recommendedName>
</protein>
<reference evidence="3" key="1">
    <citation type="journal article" date="2023" name="Insect Mol. Biol.">
        <title>Genome sequencing provides insights into the evolution of gene families encoding plant cell wall-degrading enzymes in longhorned beetles.</title>
        <authorList>
            <person name="Shin N.R."/>
            <person name="Okamura Y."/>
            <person name="Kirsch R."/>
            <person name="Pauchet Y."/>
        </authorList>
    </citation>
    <scope>NUCLEOTIDE SEQUENCE</scope>
    <source>
        <strain evidence="3">AMC_N1</strain>
    </source>
</reference>
<dbReference type="SMART" id="SM00428">
    <property type="entry name" value="H3"/>
    <property type="match status" value="1"/>
</dbReference>
<proteinExistence type="inferred from homology"/>
<dbReference type="GO" id="GO:0030527">
    <property type="term" value="F:structural constituent of chromatin"/>
    <property type="evidence" value="ECO:0007669"/>
    <property type="project" value="InterPro"/>
</dbReference>
<dbReference type="InterPro" id="IPR000164">
    <property type="entry name" value="Histone_H3/CENP-A"/>
</dbReference>
<accession>A0AAV8XRK1</accession>
<gene>
    <name evidence="3" type="ORF">NQ318_016928</name>
</gene>
<evidence type="ECO:0000259" key="2">
    <source>
        <dbReference type="Pfam" id="PF00125"/>
    </source>
</evidence>
<dbReference type="InterPro" id="IPR009072">
    <property type="entry name" value="Histone-fold"/>
</dbReference>
<dbReference type="PANTHER" id="PTHR11426">
    <property type="entry name" value="HISTONE H3"/>
    <property type="match status" value="1"/>
</dbReference>
<dbReference type="Proteomes" id="UP001162162">
    <property type="component" value="Unassembled WGS sequence"/>
</dbReference>
<comment type="caution">
    <text evidence="3">The sequence shown here is derived from an EMBL/GenBank/DDBJ whole genome shotgun (WGS) entry which is preliminary data.</text>
</comment>
<dbReference type="GO" id="GO:0000786">
    <property type="term" value="C:nucleosome"/>
    <property type="evidence" value="ECO:0007669"/>
    <property type="project" value="InterPro"/>
</dbReference>
<dbReference type="Pfam" id="PF00125">
    <property type="entry name" value="Histone"/>
    <property type="match status" value="1"/>
</dbReference>
<feature type="domain" description="Core Histone H2A/H2B/H3" evidence="2">
    <location>
        <begin position="39"/>
        <end position="122"/>
    </location>
</feature>
<keyword evidence="4" id="KW-1185">Reference proteome</keyword>
<name>A0AAV8XRK1_9CUCU</name>
<dbReference type="GO" id="GO:0003677">
    <property type="term" value="F:DNA binding"/>
    <property type="evidence" value="ECO:0007669"/>
    <property type="project" value="InterPro"/>
</dbReference>
<dbReference type="EMBL" id="JAPWTK010000381">
    <property type="protein sequence ID" value="KAJ8941263.1"/>
    <property type="molecule type" value="Genomic_DNA"/>
</dbReference>
<dbReference type="PRINTS" id="PR00622">
    <property type="entry name" value="HISTONEH3"/>
</dbReference>
<dbReference type="InterPro" id="IPR007125">
    <property type="entry name" value="H2A/H2B/H3"/>
</dbReference>
<dbReference type="GO" id="GO:0046982">
    <property type="term" value="F:protein heterodimerization activity"/>
    <property type="evidence" value="ECO:0007669"/>
    <property type="project" value="InterPro"/>
</dbReference>